<protein>
    <submittedName>
        <fullName evidence="1">Uncharacterized protein</fullName>
    </submittedName>
</protein>
<feature type="non-terminal residue" evidence="1">
    <location>
        <position position="1"/>
    </location>
</feature>
<evidence type="ECO:0000313" key="2">
    <source>
        <dbReference type="Proteomes" id="UP000799291"/>
    </source>
</evidence>
<dbReference type="EMBL" id="MU005604">
    <property type="protein sequence ID" value="KAF2679276.1"/>
    <property type="molecule type" value="Genomic_DNA"/>
</dbReference>
<proteinExistence type="predicted"/>
<gene>
    <name evidence="1" type="ORF">K458DRAFT_314481</name>
</gene>
<accession>A0A6G1IM07</accession>
<organism evidence="1 2">
    <name type="scientific">Lentithecium fluviatile CBS 122367</name>
    <dbReference type="NCBI Taxonomy" id="1168545"/>
    <lineage>
        <taxon>Eukaryota</taxon>
        <taxon>Fungi</taxon>
        <taxon>Dikarya</taxon>
        <taxon>Ascomycota</taxon>
        <taxon>Pezizomycotina</taxon>
        <taxon>Dothideomycetes</taxon>
        <taxon>Pleosporomycetidae</taxon>
        <taxon>Pleosporales</taxon>
        <taxon>Massarineae</taxon>
        <taxon>Lentitheciaceae</taxon>
        <taxon>Lentithecium</taxon>
    </lineage>
</organism>
<reference evidence="1" key="1">
    <citation type="journal article" date="2020" name="Stud. Mycol.">
        <title>101 Dothideomycetes genomes: a test case for predicting lifestyles and emergence of pathogens.</title>
        <authorList>
            <person name="Haridas S."/>
            <person name="Albert R."/>
            <person name="Binder M."/>
            <person name="Bloem J."/>
            <person name="Labutti K."/>
            <person name="Salamov A."/>
            <person name="Andreopoulos B."/>
            <person name="Baker S."/>
            <person name="Barry K."/>
            <person name="Bills G."/>
            <person name="Bluhm B."/>
            <person name="Cannon C."/>
            <person name="Castanera R."/>
            <person name="Culley D."/>
            <person name="Daum C."/>
            <person name="Ezra D."/>
            <person name="Gonzalez J."/>
            <person name="Henrissat B."/>
            <person name="Kuo A."/>
            <person name="Liang C."/>
            <person name="Lipzen A."/>
            <person name="Lutzoni F."/>
            <person name="Magnuson J."/>
            <person name="Mondo S."/>
            <person name="Nolan M."/>
            <person name="Ohm R."/>
            <person name="Pangilinan J."/>
            <person name="Park H.-J."/>
            <person name="Ramirez L."/>
            <person name="Alfaro M."/>
            <person name="Sun H."/>
            <person name="Tritt A."/>
            <person name="Yoshinaga Y."/>
            <person name="Zwiers L.-H."/>
            <person name="Turgeon B."/>
            <person name="Goodwin S."/>
            <person name="Spatafora J."/>
            <person name="Crous P."/>
            <person name="Grigoriev I."/>
        </authorList>
    </citation>
    <scope>NUCLEOTIDE SEQUENCE</scope>
    <source>
        <strain evidence="1">CBS 122367</strain>
    </source>
</reference>
<dbReference type="OrthoDB" id="3693538at2759"/>
<name>A0A6G1IM07_9PLEO</name>
<dbReference type="Proteomes" id="UP000799291">
    <property type="component" value="Unassembled WGS sequence"/>
</dbReference>
<keyword evidence="2" id="KW-1185">Reference proteome</keyword>
<dbReference type="AlphaFoldDB" id="A0A6G1IM07"/>
<sequence>KGGKKAFYGVVYYYVNARSKIYNLPLALLQLASAYTGERIAKVINKTLQKFRIVTFYVSYFILNNATNNNIAINALA</sequence>
<evidence type="ECO:0000313" key="1">
    <source>
        <dbReference type="EMBL" id="KAF2679276.1"/>
    </source>
</evidence>